<evidence type="ECO:0000313" key="1">
    <source>
        <dbReference type="EMBL" id="KAG5584504.1"/>
    </source>
</evidence>
<evidence type="ECO:0000313" key="2">
    <source>
        <dbReference type="Proteomes" id="UP000824120"/>
    </source>
</evidence>
<comment type="caution">
    <text evidence="1">The sequence shown here is derived from an EMBL/GenBank/DDBJ whole genome shotgun (WGS) entry which is preliminary data.</text>
</comment>
<protein>
    <submittedName>
        <fullName evidence="1">Uncharacterized protein</fullName>
    </submittedName>
</protein>
<organism evidence="1 2">
    <name type="scientific">Solanum commersonii</name>
    <name type="common">Commerson's wild potato</name>
    <name type="synonym">Commerson's nightshade</name>
    <dbReference type="NCBI Taxonomy" id="4109"/>
    <lineage>
        <taxon>Eukaryota</taxon>
        <taxon>Viridiplantae</taxon>
        <taxon>Streptophyta</taxon>
        <taxon>Embryophyta</taxon>
        <taxon>Tracheophyta</taxon>
        <taxon>Spermatophyta</taxon>
        <taxon>Magnoliopsida</taxon>
        <taxon>eudicotyledons</taxon>
        <taxon>Gunneridae</taxon>
        <taxon>Pentapetalae</taxon>
        <taxon>asterids</taxon>
        <taxon>lamiids</taxon>
        <taxon>Solanales</taxon>
        <taxon>Solanaceae</taxon>
        <taxon>Solanoideae</taxon>
        <taxon>Solaneae</taxon>
        <taxon>Solanum</taxon>
    </lineage>
</organism>
<dbReference type="OrthoDB" id="1305614at2759"/>
<proteinExistence type="predicted"/>
<dbReference type="AlphaFoldDB" id="A0A9J5XC98"/>
<reference evidence="1 2" key="1">
    <citation type="submission" date="2020-09" db="EMBL/GenBank/DDBJ databases">
        <title>De no assembly of potato wild relative species, Solanum commersonii.</title>
        <authorList>
            <person name="Cho K."/>
        </authorList>
    </citation>
    <scope>NUCLEOTIDE SEQUENCE [LARGE SCALE GENOMIC DNA]</scope>
    <source>
        <strain evidence="1">LZ3.2</strain>
        <tissue evidence="1">Leaf</tissue>
    </source>
</reference>
<name>A0A9J5XC98_SOLCO</name>
<accession>A0A9J5XC98</accession>
<sequence length="73" mass="8829">MWLQSEGFLEKLEFWWQSYNIVGRADFVLLQKLKRLKRDISNWNREEFGKVETRKTRALDELAAFEQANESAY</sequence>
<keyword evidence="2" id="KW-1185">Reference proteome</keyword>
<dbReference type="EMBL" id="JACXVP010000009">
    <property type="protein sequence ID" value="KAG5584504.1"/>
    <property type="molecule type" value="Genomic_DNA"/>
</dbReference>
<dbReference type="Proteomes" id="UP000824120">
    <property type="component" value="Chromosome 9"/>
</dbReference>
<gene>
    <name evidence="1" type="ORF">H5410_044938</name>
</gene>